<evidence type="ECO:0000313" key="4">
    <source>
        <dbReference type="Proteomes" id="UP000528286"/>
    </source>
</evidence>
<dbReference type="GO" id="GO:0006753">
    <property type="term" value="P:nucleoside phosphate metabolic process"/>
    <property type="evidence" value="ECO:0007669"/>
    <property type="project" value="TreeGrafter"/>
</dbReference>
<accession>A0A7W6J1N0</accession>
<dbReference type="RefSeq" id="WP_183364343.1">
    <property type="nucleotide sequence ID" value="NZ_JACIEZ010000001.1"/>
</dbReference>
<dbReference type="SUPFAM" id="SSF55811">
    <property type="entry name" value="Nudix"/>
    <property type="match status" value="1"/>
</dbReference>
<dbReference type="PANTHER" id="PTHR11839">
    <property type="entry name" value="UDP/ADP-SUGAR PYROPHOSPHATASE"/>
    <property type="match status" value="1"/>
</dbReference>
<dbReference type="GO" id="GO:0016787">
    <property type="term" value="F:hydrolase activity"/>
    <property type="evidence" value="ECO:0007669"/>
    <property type="project" value="UniProtKB-KW"/>
</dbReference>
<feature type="domain" description="Nudix hydrolase" evidence="2">
    <location>
        <begin position="41"/>
        <end position="171"/>
    </location>
</feature>
<evidence type="ECO:0000313" key="3">
    <source>
        <dbReference type="EMBL" id="MBB4063149.1"/>
    </source>
</evidence>
<keyword evidence="1" id="KW-0378">Hydrolase</keyword>
<dbReference type="AlphaFoldDB" id="A0A7W6J1N0"/>
<dbReference type="CDD" id="cd03424">
    <property type="entry name" value="NUDIX_ADPRase_Nudt5_UGPPase_Nudt14"/>
    <property type="match status" value="1"/>
</dbReference>
<dbReference type="Gene3D" id="3.90.79.10">
    <property type="entry name" value="Nucleoside Triphosphate Pyrophosphohydrolase"/>
    <property type="match status" value="1"/>
</dbReference>
<dbReference type="InterPro" id="IPR015797">
    <property type="entry name" value="NUDIX_hydrolase-like_dom_sf"/>
</dbReference>
<dbReference type="Proteomes" id="UP000528286">
    <property type="component" value="Unassembled WGS sequence"/>
</dbReference>
<sequence length="190" mass="20494">MSKPWTVDRSDIVISDRWIHLRSERVTTGRGAVLDPYYVISYPDWAVCIALTEDDRLVMVRQYRHGTASIAPELPGGCVDPHDPSPAEAAARELMEETGYGGGELVHVGSMAANPALQTNRIQIALMTGARRLAEPQLEPGEELSVELVPLEEALSLAVSGGMEQSMHVAALFAAVAALGRLKLLPPDSL</sequence>
<protein>
    <submittedName>
        <fullName evidence="3">8-oxo-dGTP pyrophosphatase MutT (NUDIX family)</fullName>
    </submittedName>
</protein>
<proteinExistence type="predicted"/>
<dbReference type="EMBL" id="JACIEZ010000001">
    <property type="protein sequence ID" value="MBB4063149.1"/>
    <property type="molecule type" value="Genomic_DNA"/>
</dbReference>
<dbReference type="PROSITE" id="PS51462">
    <property type="entry name" value="NUDIX"/>
    <property type="match status" value="1"/>
</dbReference>
<reference evidence="3 4" key="1">
    <citation type="submission" date="2020-08" db="EMBL/GenBank/DDBJ databases">
        <title>Genomic Encyclopedia of Type Strains, Phase IV (KMG-IV): sequencing the most valuable type-strain genomes for metagenomic binning, comparative biology and taxonomic classification.</title>
        <authorList>
            <person name="Goeker M."/>
        </authorList>
    </citation>
    <scope>NUCLEOTIDE SEQUENCE [LARGE SCALE GENOMIC DNA]</scope>
    <source>
        <strain evidence="3 4">DSM 29853</strain>
    </source>
</reference>
<evidence type="ECO:0000259" key="2">
    <source>
        <dbReference type="PROSITE" id="PS51462"/>
    </source>
</evidence>
<dbReference type="InterPro" id="IPR000086">
    <property type="entry name" value="NUDIX_hydrolase_dom"/>
</dbReference>
<dbReference type="GO" id="GO:0019693">
    <property type="term" value="P:ribose phosphate metabolic process"/>
    <property type="evidence" value="ECO:0007669"/>
    <property type="project" value="TreeGrafter"/>
</dbReference>
<organism evidence="3 4">
    <name type="scientific">Gellertiella hungarica</name>
    <dbReference type="NCBI Taxonomy" id="1572859"/>
    <lineage>
        <taxon>Bacteria</taxon>
        <taxon>Pseudomonadati</taxon>
        <taxon>Pseudomonadota</taxon>
        <taxon>Alphaproteobacteria</taxon>
        <taxon>Hyphomicrobiales</taxon>
        <taxon>Rhizobiaceae</taxon>
        <taxon>Gellertiella</taxon>
    </lineage>
</organism>
<evidence type="ECO:0000256" key="1">
    <source>
        <dbReference type="ARBA" id="ARBA00022801"/>
    </source>
</evidence>
<keyword evidence="4" id="KW-1185">Reference proteome</keyword>
<gene>
    <name evidence="3" type="ORF">GGR23_000310</name>
</gene>
<comment type="caution">
    <text evidence="3">The sequence shown here is derived from an EMBL/GenBank/DDBJ whole genome shotgun (WGS) entry which is preliminary data.</text>
</comment>
<dbReference type="PANTHER" id="PTHR11839:SF1">
    <property type="entry name" value="ADP-SUGAR PYROPHOSPHATASE"/>
    <property type="match status" value="1"/>
</dbReference>
<name>A0A7W6J1N0_9HYPH</name>
<dbReference type="Pfam" id="PF00293">
    <property type="entry name" value="NUDIX"/>
    <property type="match status" value="1"/>
</dbReference>